<feature type="signal peptide" evidence="5">
    <location>
        <begin position="1"/>
        <end position="24"/>
    </location>
</feature>
<dbReference type="GO" id="GO:0042597">
    <property type="term" value="C:periplasmic space"/>
    <property type="evidence" value="ECO:0007669"/>
    <property type="project" value="InterPro"/>
</dbReference>
<evidence type="ECO:0000313" key="7">
    <source>
        <dbReference type="EMBL" id="SFL47710.1"/>
    </source>
</evidence>
<evidence type="ECO:0000256" key="3">
    <source>
        <dbReference type="ARBA" id="ARBA00022729"/>
    </source>
</evidence>
<proteinExistence type="inferred from homology"/>
<feature type="chain" id="PRO_5011607072" evidence="5">
    <location>
        <begin position="25"/>
        <end position="784"/>
    </location>
</feature>
<name>A0A1I4I0K3_9RHOB</name>
<dbReference type="Pfam" id="PF01464">
    <property type="entry name" value="SLT"/>
    <property type="match status" value="1"/>
</dbReference>
<comment type="similarity">
    <text evidence="1">Belongs to the transglycosylase Slt family.</text>
</comment>
<dbReference type="GO" id="GO:0004553">
    <property type="term" value="F:hydrolase activity, hydrolyzing O-glycosyl compounds"/>
    <property type="evidence" value="ECO:0007669"/>
    <property type="project" value="InterPro"/>
</dbReference>
<dbReference type="SUPFAM" id="SSF48435">
    <property type="entry name" value="Bacterial muramidases"/>
    <property type="match status" value="1"/>
</dbReference>
<dbReference type="Proteomes" id="UP000199550">
    <property type="component" value="Unassembled WGS sequence"/>
</dbReference>
<dbReference type="PANTHER" id="PTHR37423:SF2">
    <property type="entry name" value="MEMBRANE-BOUND LYTIC MUREIN TRANSGLYCOSYLASE C"/>
    <property type="match status" value="1"/>
</dbReference>
<dbReference type="Gene3D" id="1.25.20.10">
    <property type="entry name" value="Bacterial muramidases"/>
    <property type="match status" value="1"/>
</dbReference>
<keyword evidence="3 5" id="KW-0732">Signal</keyword>
<comment type="similarity">
    <text evidence="2">Belongs to the virb1 family.</text>
</comment>
<dbReference type="OrthoDB" id="9815002at2"/>
<evidence type="ECO:0000259" key="6">
    <source>
        <dbReference type="Pfam" id="PF01464"/>
    </source>
</evidence>
<organism evidence="7 8">
    <name type="scientific">Loktanella salsilacus</name>
    <dbReference type="NCBI Taxonomy" id="195913"/>
    <lineage>
        <taxon>Bacteria</taxon>
        <taxon>Pseudomonadati</taxon>
        <taxon>Pseudomonadota</taxon>
        <taxon>Alphaproteobacteria</taxon>
        <taxon>Rhodobacterales</taxon>
        <taxon>Roseobacteraceae</taxon>
        <taxon>Loktanella</taxon>
    </lineage>
</organism>
<gene>
    <name evidence="7" type="ORF">SAMN04488004_12141</name>
</gene>
<dbReference type="AlphaFoldDB" id="A0A1I4I0K3"/>
<dbReference type="SUPFAM" id="SSF53955">
    <property type="entry name" value="Lysozyme-like"/>
    <property type="match status" value="1"/>
</dbReference>
<accession>A0A1I4I0K3</accession>
<dbReference type="InterPro" id="IPR008939">
    <property type="entry name" value="Lytic_TGlycosylase_superhlx_U"/>
</dbReference>
<feature type="region of interest" description="Disordered" evidence="4">
    <location>
        <begin position="747"/>
        <end position="784"/>
    </location>
</feature>
<dbReference type="InterPro" id="IPR023346">
    <property type="entry name" value="Lysozyme-like_dom_sf"/>
</dbReference>
<sequence length="784" mass="84136">MPFPAARRLAVAACLFALPLPVAGQVSGNDVAAVEFAMKRDFLNAYSKAGPQDDAIRTLVTWQRLRFGDAVFQDYVDFQQAHGDWPGQDVLRGAGELLIPANFKPESVIGWFSSAAPTTGEGAVRLAQAYVATGDQAAARSAVRAAWLDLSLTADGQATLLDAFGPDLADLHPARADALLWRWQTAEAELMLPLLDDGQAALVRARIALIRKASNPDAAIEAVPTALRNTPGLMYDRFNWLAGKGRQSDAIAILSAQSTSAEALGQPWRWASWRRILARWQMRDGNYQAAYDLAANHFVAPSDSAANYADLEWLAGYLQLRFLNDPALALTHFDRTAAEVDSPISLGRAGYWQGRALDVLGRTDDARMAYARAAQHQTSFYGLLAAEKLGVPLDPFLTGRGDARDWQNADVMQNDFVQAGMALLEAGERGKAVLFFAELGKTLDADDLSRLGAALEAQDQTYFEVLLGKTAATRGMVIPSLYFPLHDLAEAELPVSTALALSIARRESEFNEAAGSPVGALGLMQLMPGTASDVARSLDLPYDKNRLTTDWRYNATLGSRYLADLTDRFGDSPVQIAAGYNAGPGRPRDWMQERGDPRSGEVDVIDWIEMIPFRETRNYVQRVTESIPVYEARLTGVAGPIAFTQLLRGEENIVRPVARADGTLELPAPVTGDNSEQDPSPALPRPVARPVDAVTDGAATPTAAELVQTSLTTASVPPQRPIARPEDIADDASATIASVAVTTPAAAVQPAAAAPSDVAPSDVVAANPPTANGPRATLRPVARP</sequence>
<feature type="domain" description="Transglycosylase SLT" evidence="6">
    <location>
        <begin position="495"/>
        <end position="596"/>
    </location>
</feature>
<protein>
    <submittedName>
        <fullName evidence="7">Soluble lytic murein transglycosylase</fullName>
    </submittedName>
</protein>
<dbReference type="STRING" id="195913.SAMN04488004_12141"/>
<feature type="compositionally biased region" description="Low complexity" evidence="4">
    <location>
        <begin position="747"/>
        <end position="766"/>
    </location>
</feature>
<evidence type="ECO:0000256" key="4">
    <source>
        <dbReference type="SAM" id="MobiDB-lite"/>
    </source>
</evidence>
<evidence type="ECO:0000256" key="1">
    <source>
        <dbReference type="ARBA" id="ARBA00007734"/>
    </source>
</evidence>
<dbReference type="RefSeq" id="WP_139222657.1">
    <property type="nucleotide sequence ID" value="NZ_FOTF01000021.1"/>
</dbReference>
<evidence type="ECO:0000256" key="2">
    <source>
        <dbReference type="ARBA" id="ARBA00009387"/>
    </source>
</evidence>
<evidence type="ECO:0000313" key="8">
    <source>
        <dbReference type="Proteomes" id="UP000199550"/>
    </source>
</evidence>
<keyword evidence="8" id="KW-1185">Reference proteome</keyword>
<dbReference type="PANTHER" id="PTHR37423">
    <property type="entry name" value="SOLUBLE LYTIC MUREIN TRANSGLYCOSYLASE-RELATED"/>
    <property type="match status" value="1"/>
</dbReference>
<dbReference type="EMBL" id="FOTF01000021">
    <property type="protein sequence ID" value="SFL47710.1"/>
    <property type="molecule type" value="Genomic_DNA"/>
</dbReference>
<dbReference type="InterPro" id="IPR008258">
    <property type="entry name" value="Transglycosylase_SLT_dom_1"/>
</dbReference>
<reference evidence="7 8" key="1">
    <citation type="submission" date="2016-10" db="EMBL/GenBank/DDBJ databases">
        <authorList>
            <person name="de Groot N.N."/>
        </authorList>
    </citation>
    <scope>NUCLEOTIDE SEQUENCE [LARGE SCALE GENOMIC DNA]</scope>
    <source>
        <strain evidence="7 8">DSM 16199</strain>
    </source>
</reference>
<dbReference type="Gene3D" id="1.10.530.10">
    <property type="match status" value="1"/>
</dbReference>
<dbReference type="CDD" id="cd13401">
    <property type="entry name" value="Slt70-like"/>
    <property type="match status" value="1"/>
</dbReference>
<evidence type="ECO:0000256" key="5">
    <source>
        <dbReference type="SAM" id="SignalP"/>
    </source>
</evidence>
<feature type="region of interest" description="Disordered" evidence="4">
    <location>
        <begin position="664"/>
        <end position="686"/>
    </location>
</feature>